<dbReference type="Gene3D" id="3.90.1150.10">
    <property type="entry name" value="Aspartate Aminotransferase, domain 1"/>
    <property type="match status" value="1"/>
</dbReference>
<feature type="binding site" evidence="6">
    <location>
        <position position="127"/>
    </location>
    <ligand>
        <name>pyridoxal 5'-phosphate</name>
        <dbReference type="ChEBI" id="CHEBI:597326"/>
    </ligand>
</feature>
<feature type="binding site" evidence="6">
    <location>
        <position position="272"/>
    </location>
    <ligand>
        <name>pyridoxal 5'-phosphate</name>
        <dbReference type="ChEBI" id="CHEBI:597326"/>
    </ligand>
</feature>
<dbReference type="Proteomes" id="UP000601990">
    <property type="component" value="Unassembled WGS sequence"/>
</dbReference>
<comment type="subcellular location">
    <subcellularLocation>
        <location evidence="6">Cytoplasm</location>
    </subcellularLocation>
</comment>
<dbReference type="InterPro" id="IPR050103">
    <property type="entry name" value="Class-III_PLP-dep_AT"/>
</dbReference>
<dbReference type="EMBL" id="WTVH01000025">
    <property type="protein sequence ID" value="NMF94198.1"/>
    <property type="molecule type" value="Genomic_DNA"/>
</dbReference>
<dbReference type="InterPro" id="IPR015421">
    <property type="entry name" value="PyrdxlP-dep_Trfase_major"/>
</dbReference>
<dbReference type="PROSITE" id="PS00600">
    <property type="entry name" value="AA_TRANSFER_CLASS_3"/>
    <property type="match status" value="1"/>
</dbReference>
<comment type="pathway">
    <text evidence="6">Amino-acid biosynthesis; L-arginine biosynthesis; N(2)-acetyl-L-ornithine from L-glutamate: step 4/4.</text>
</comment>
<evidence type="ECO:0000256" key="2">
    <source>
        <dbReference type="ARBA" id="ARBA00022576"/>
    </source>
</evidence>
<feature type="binding site" evidence="6">
    <location>
        <position position="130"/>
    </location>
    <ligand>
        <name>N(2)-acetyl-L-ornithine</name>
        <dbReference type="ChEBI" id="CHEBI:57805"/>
    </ligand>
</feature>
<dbReference type="Pfam" id="PF00202">
    <property type="entry name" value="Aminotran_3"/>
    <property type="match status" value="1"/>
</dbReference>
<dbReference type="PANTHER" id="PTHR11986:SF79">
    <property type="entry name" value="ACETYLORNITHINE AMINOTRANSFERASE, MITOCHONDRIAL"/>
    <property type="match status" value="1"/>
</dbReference>
<evidence type="ECO:0000256" key="6">
    <source>
        <dbReference type="HAMAP-Rule" id="MF_01107"/>
    </source>
</evidence>
<dbReference type="InterPro" id="IPR049704">
    <property type="entry name" value="Aminotrans_3_PPA_site"/>
</dbReference>
<protein>
    <recommendedName>
        <fullName evidence="6">Acetylornithine aminotransferase</fullName>
        <shortName evidence="6">ACOAT</shortName>
        <ecNumber evidence="6">2.6.1.11</ecNumber>
    </recommendedName>
</protein>
<keyword evidence="1 6" id="KW-0055">Arginine biosynthesis</keyword>
<dbReference type="InterPro" id="IPR004636">
    <property type="entry name" value="AcOrn/SuccOrn_fam"/>
</dbReference>
<name>A0ABX1N4J3_9RHOO</name>
<keyword evidence="5 6" id="KW-0663">Pyridoxal phosphate</keyword>
<dbReference type="NCBIfam" id="TIGR00707">
    <property type="entry name" value="argD"/>
    <property type="match status" value="1"/>
</dbReference>
<organism evidence="7 8">
    <name type="scientific">Aromatoleum buckelii</name>
    <dbReference type="NCBI Taxonomy" id="200254"/>
    <lineage>
        <taxon>Bacteria</taxon>
        <taxon>Pseudomonadati</taxon>
        <taxon>Pseudomonadota</taxon>
        <taxon>Betaproteobacteria</taxon>
        <taxon>Rhodocyclales</taxon>
        <taxon>Rhodocyclaceae</taxon>
        <taxon>Aromatoleum</taxon>
    </lineage>
</organism>
<dbReference type="HAMAP" id="MF_01107">
    <property type="entry name" value="ArgD_aminotrans_3"/>
    <property type="match status" value="1"/>
</dbReference>
<comment type="cofactor">
    <cofactor evidence="6">
        <name>pyridoxal 5'-phosphate</name>
        <dbReference type="ChEBI" id="CHEBI:597326"/>
    </cofactor>
    <text evidence="6">Binds 1 pyridoxal phosphate per subunit.</text>
</comment>
<dbReference type="NCBIfam" id="NF002325">
    <property type="entry name" value="PRK01278.1"/>
    <property type="match status" value="1"/>
</dbReference>
<dbReference type="InterPro" id="IPR015424">
    <property type="entry name" value="PyrdxlP-dep_Trfase"/>
</dbReference>
<gene>
    <name evidence="6" type="primary">argD</name>
    <name evidence="7" type="ORF">GO608_12755</name>
</gene>
<dbReference type="PANTHER" id="PTHR11986">
    <property type="entry name" value="AMINOTRANSFERASE CLASS III"/>
    <property type="match status" value="1"/>
</dbReference>
<dbReference type="Gene3D" id="3.40.640.10">
    <property type="entry name" value="Type I PLP-dependent aspartate aminotransferase-like (Major domain)"/>
    <property type="match status" value="1"/>
</dbReference>
<keyword evidence="3 6" id="KW-0028">Amino-acid biosynthesis</keyword>
<comment type="catalytic activity">
    <reaction evidence="6">
        <text>N(2)-acetyl-L-ornithine + 2-oxoglutarate = N-acetyl-L-glutamate 5-semialdehyde + L-glutamate</text>
        <dbReference type="Rhea" id="RHEA:18049"/>
        <dbReference type="ChEBI" id="CHEBI:16810"/>
        <dbReference type="ChEBI" id="CHEBI:29123"/>
        <dbReference type="ChEBI" id="CHEBI:29985"/>
        <dbReference type="ChEBI" id="CHEBI:57805"/>
        <dbReference type="EC" id="2.6.1.11"/>
    </reaction>
</comment>
<dbReference type="CDD" id="cd00610">
    <property type="entry name" value="OAT_like"/>
    <property type="match status" value="1"/>
</dbReference>
<feature type="binding site" evidence="6">
    <location>
        <position position="271"/>
    </location>
    <ligand>
        <name>N(2)-acetyl-L-ornithine</name>
        <dbReference type="ChEBI" id="CHEBI:57805"/>
    </ligand>
</feature>
<proteinExistence type="inferred from homology"/>
<feature type="binding site" evidence="6">
    <location>
        <begin position="214"/>
        <end position="217"/>
    </location>
    <ligand>
        <name>pyridoxal 5'-phosphate</name>
        <dbReference type="ChEBI" id="CHEBI:597326"/>
    </ligand>
</feature>
<dbReference type="PIRSF" id="PIRSF000521">
    <property type="entry name" value="Transaminase_4ab_Lys_Orn"/>
    <property type="match status" value="1"/>
</dbReference>
<reference evidence="7" key="1">
    <citation type="submission" date="2019-12" db="EMBL/GenBank/DDBJ databases">
        <title>Comparative genomics gives insights into the taxonomy of the Azoarcus-Aromatoleum group and reveals separate origins of nif in the plant-associated Azoarcus and non-plant-associated Aromatoleum sub-groups.</title>
        <authorList>
            <person name="Lafos M."/>
            <person name="Maluk M."/>
            <person name="Batista M."/>
            <person name="Junghare M."/>
            <person name="Carmona M."/>
            <person name="Faoro H."/>
            <person name="Cruz L.M."/>
            <person name="Battistoni F."/>
            <person name="De Souza E."/>
            <person name="Pedrosa F."/>
            <person name="Chen W.-M."/>
            <person name="Poole P.S."/>
            <person name="Dixon R.A."/>
            <person name="James E.K."/>
        </authorList>
    </citation>
    <scope>NUCLEOTIDE SEQUENCE</scope>
    <source>
        <strain evidence="7">U120</strain>
    </source>
</reference>
<comment type="caution">
    <text evidence="7">The sequence shown here is derived from an EMBL/GenBank/DDBJ whole genome shotgun (WGS) entry which is preliminary data.</text>
</comment>
<evidence type="ECO:0000256" key="1">
    <source>
        <dbReference type="ARBA" id="ARBA00022571"/>
    </source>
</evidence>
<evidence type="ECO:0000256" key="3">
    <source>
        <dbReference type="ARBA" id="ARBA00022605"/>
    </source>
</evidence>
<comment type="similarity">
    <text evidence="6">Belongs to the class-III pyridoxal-phosphate-dependent aminotransferase family. ArgD subfamily.</text>
</comment>
<comment type="miscellaneous">
    <text evidence="6">May also have succinyldiaminopimelate aminotransferase activity, thus carrying out the corresponding step in lysine biosynthesis.</text>
</comment>
<dbReference type="InterPro" id="IPR005814">
    <property type="entry name" value="Aminotrans_3"/>
</dbReference>
<comment type="caution">
    <text evidence="6">Lacks conserved residue(s) required for the propagation of feature annotation.</text>
</comment>
<keyword evidence="8" id="KW-1185">Reference proteome</keyword>
<dbReference type="SUPFAM" id="SSF53383">
    <property type="entry name" value="PLP-dependent transferases"/>
    <property type="match status" value="1"/>
</dbReference>
<evidence type="ECO:0000313" key="8">
    <source>
        <dbReference type="Proteomes" id="UP000601990"/>
    </source>
</evidence>
<evidence type="ECO:0000313" key="7">
    <source>
        <dbReference type="EMBL" id="NMF94198.1"/>
    </source>
</evidence>
<keyword evidence="2 6" id="KW-0032">Aminotransferase</keyword>
<sequence>MSHLMNTYARLPVAFTHGEGVWLFDETGKRYLDALSGIAVSTLGHNHPRLVRAIAGQAAKVLHTSNIYRIPLQEELSDRLAAVSGMDEVFFCNSGCEANEAAIKLARFYGHRKGIDQPAIIVMENAFHGRTLATLSATGNRKTQAGFEPLVSGFLRVPYKDIGAIRTVGEHNHNVVAVMLEMIQGEGGVNIADETFQRELRAICDERGWLLICDEVQCGMGRTGSWFGFQQGGVTPDVMTLAKGLGSGVPIGACITAGRAAGLFGPGNHGSTFGGNPLACAAGLETLATIEDDGLMANAVKVGEAIRASLQEALAGLSCVVDIRGRGLMIGIELDRPCGDLVRQALDAGLLINVTADRVIRLLPALVFTEANAQELVSRLAPLVRKHLE</sequence>
<dbReference type="InterPro" id="IPR015422">
    <property type="entry name" value="PyrdxlP-dep_Trfase_small"/>
</dbReference>
<comment type="subunit">
    <text evidence="6">Homodimer.</text>
</comment>
<evidence type="ECO:0000256" key="5">
    <source>
        <dbReference type="ARBA" id="ARBA00022898"/>
    </source>
</evidence>
<feature type="modified residue" description="N6-(pyridoxal phosphate)lysine" evidence="6">
    <location>
        <position position="243"/>
    </location>
</feature>
<dbReference type="RefSeq" id="WP_169199434.1">
    <property type="nucleotide sequence ID" value="NZ_WTVH02000009.1"/>
</dbReference>
<evidence type="ECO:0000256" key="4">
    <source>
        <dbReference type="ARBA" id="ARBA00022679"/>
    </source>
</evidence>
<keyword evidence="4 6" id="KW-0808">Transferase</keyword>
<keyword evidence="6" id="KW-0963">Cytoplasm</keyword>
<dbReference type="EC" id="2.6.1.11" evidence="6"/>
<accession>A0ABX1N4J3</accession>